<sequence length="571" mass="65805">MNLNILLCLVLVATISCNPIVEAGGQDWWQTAVFYQIYPRSFKDSDNNGIGDLQGIISKLDHLKDAGVTATWLSPIYKSPGVDQGYDISDYRDIDPIFGTLEDFKQLLAKAKELGIKVILDYVPNHTSDEHEWFKKSLENDNEYNDYFIWAEGRNNNTEPPNNWVSHFKGPAWTFRKERGLWYLNKFAPQQPDLNYRNPKVVQAMKDVLNFWMDLGVDGFRVDTIPDLFEVEDLRDEPRSDDASATPNDYEYLSHIYTQDLDETYDMVYQWRELLDEHQKTNGGDTRVLMTEVYSDFEKNIKYYGLPDGSRRGAHFSFNFELIVKVNEGSSSMDILTIIDRWVDNLPEIYTPNWVLGNHDQHRYPSRLGPENRDSFMMLQSMLPGVQVTYNGEEIGMEDGQVSCDEGADPQAIKNCSIFDAVSRDFERTPFQWDESVNAGFNDGGRTWLPVSDKYLENNLKKQKEGVRSYYNTFKSLIDIRKELTLKVPTKTALLKESVMAISRPINDCRAYHFLYNRHGDTKEVDIPYGLDDSKYTVVASKLTSQHIIGDEVSQQIKLDPNDSLIVRETC</sequence>
<dbReference type="PANTHER" id="PTHR10357:SF179">
    <property type="entry name" value="NEUTRAL AND BASIC AMINO ACID TRANSPORT PROTEIN RBAT"/>
    <property type="match status" value="1"/>
</dbReference>
<name>A0A9P0AYL4_BRAAE</name>
<dbReference type="PANTHER" id="PTHR10357">
    <property type="entry name" value="ALPHA-AMYLASE FAMILY MEMBER"/>
    <property type="match status" value="1"/>
</dbReference>
<proteinExistence type="inferred from homology"/>
<gene>
    <name evidence="8" type="ORF">MELIAE_LOCUS3992</name>
</gene>
<evidence type="ECO:0000256" key="2">
    <source>
        <dbReference type="ARBA" id="ARBA00008061"/>
    </source>
</evidence>
<dbReference type="SUPFAM" id="SSF51445">
    <property type="entry name" value="(Trans)glycosidases"/>
    <property type="match status" value="1"/>
</dbReference>
<keyword evidence="9" id="KW-1185">Reference proteome</keyword>
<dbReference type="Proteomes" id="UP001154078">
    <property type="component" value="Chromosome 2"/>
</dbReference>
<evidence type="ECO:0000256" key="5">
    <source>
        <dbReference type="ARBA" id="ARBA00023295"/>
    </source>
</evidence>
<dbReference type="GO" id="GO:0005975">
    <property type="term" value="P:carbohydrate metabolic process"/>
    <property type="evidence" value="ECO:0007669"/>
    <property type="project" value="InterPro"/>
</dbReference>
<feature type="domain" description="Glycosyl hydrolase family 13 catalytic" evidence="7">
    <location>
        <begin position="36"/>
        <end position="428"/>
    </location>
</feature>
<evidence type="ECO:0000256" key="4">
    <source>
        <dbReference type="ARBA" id="ARBA00023180"/>
    </source>
</evidence>
<dbReference type="Pfam" id="PF00128">
    <property type="entry name" value="Alpha-amylase"/>
    <property type="match status" value="1"/>
</dbReference>
<evidence type="ECO:0000313" key="8">
    <source>
        <dbReference type="EMBL" id="CAH0551358.1"/>
    </source>
</evidence>
<dbReference type="OrthoDB" id="1740265at2759"/>
<keyword evidence="6" id="KW-0732">Signal</keyword>
<dbReference type="InterPro" id="IPR017853">
    <property type="entry name" value="GH"/>
</dbReference>
<comment type="catalytic activity">
    <reaction evidence="1">
        <text>Hydrolysis of terminal, non-reducing (1-&gt;4)-linked alpha-D-glucose residues with release of alpha-D-glucose.</text>
        <dbReference type="EC" id="3.2.1.20"/>
    </reaction>
</comment>
<accession>A0A9P0AYL4</accession>
<evidence type="ECO:0000256" key="1">
    <source>
        <dbReference type="ARBA" id="ARBA00001657"/>
    </source>
</evidence>
<dbReference type="EMBL" id="OV121133">
    <property type="protein sequence ID" value="CAH0551358.1"/>
    <property type="molecule type" value="Genomic_DNA"/>
</dbReference>
<dbReference type="Gene3D" id="3.20.20.80">
    <property type="entry name" value="Glycosidases"/>
    <property type="match status" value="1"/>
</dbReference>
<dbReference type="Gene3D" id="3.90.400.10">
    <property type="entry name" value="Oligo-1,6-glucosidase, Domain 2"/>
    <property type="match status" value="1"/>
</dbReference>
<organism evidence="8 9">
    <name type="scientific">Brassicogethes aeneus</name>
    <name type="common">Rape pollen beetle</name>
    <name type="synonym">Meligethes aeneus</name>
    <dbReference type="NCBI Taxonomy" id="1431903"/>
    <lineage>
        <taxon>Eukaryota</taxon>
        <taxon>Metazoa</taxon>
        <taxon>Ecdysozoa</taxon>
        <taxon>Arthropoda</taxon>
        <taxon>Hexapoda</taxon>
        <taxon>Insecta</taxon>
        <taxon>Pterygota</taxon>
        <taxon>Neoptera</taxon>
        <taxon>Endopterygota</taxon>
        <taxon>Coleoptera</taxon>
        <taxon>Polyphaga</taxon>
        <taxon>Cucujiformia</taxon>
        <taxon>Nitidulidae</taxon>
        <taxon>Meligethinae</taxon>
        <taxon>Brassicogethes</taxon>
    </lineage>
</organism>
<evidence type="ECO:0000313" key="9">
    <source>
        <dbReference type="Proteomes" id="UP001154078"/>
    </source>
</evidence>
<dbReference type="CDD" id="cd11328">
    <property type="entry name" value="AmyAc_maltase"/>
    <property type="match status" value="1"/>
</dbReference>
<reference evidence="8" key="1">
    <citation type="submission" date="2021-12" db="EMBL/GenBank/DDBJ databases">
        <authorList>
            <person name="King R."/>
        </authorList>
    </citation>
    <scope>NUCLEOTIDE SEQUENCE</scope>
</reference>
<evidence type="ECO:0000256" key="6">
    <source>
        <dbReference type="SAM" id="SignalP"/>
    </source>
</evidence>
<keyword evidence="5" id="KW-0326">Glycosidase</keyword>
<keyword evidence="5" id="KW-0378">Hydrolase</keyword>
<dbReference type="SMART" id="SM00642">
    <property type="entry name" value="Aamy"/>
    <property type="match status" value="1"/>
</dbReference>
<dbReference type="InterPro" id="IPR045857">
    <property type="entry name" value="O16G_dom_2"/>
</dbReference>
<feature type="signal peptide" evidence="6">
    <location>
        <begin position="1"/>
        <end position="23"/>
    </location>
</feature>
<evidence type="ECO:0000259" key="7">
    <source>
        <dbReference type="SMART" id="SM00642"/>
    </source>
</evidence>
<comment type="similarity">
    <text evidence="2">Belongs to the glycosyl hydrolase 13 family.</text>
</comment>
<dbReference type="InterPro" id="IPR006047">
    <property type="entry name" value="GH13_cat_dom"/>
</dbReference>
<dbReference type="GO" id="GO:0004558">
    <property type="term" value="F:alpha-1,4-glucosidase activity"/>
    <property type="evidence" value="ECO:0007669"/>
    <property type="project" value="UniProtKB-EC"/>
</dbReference>
<evidence type="ECO:0000256" key="3">
    <source>
        <dbReference type="ARBA" id="ARBA00012741"/>
    </source>
</evidence>
<protein>
    <recommendedName>
        <fullName evidence="3">alpha-glucosidase</fullName>
        <ecNumber evidence="3">3.2.1.20</ecNumber>
    </recommendedName>
</protein>
<dbReference type="FunFam" id="3.90.400.10:FF:000001">
    <property type="entry name" value="Maltase A3, isoform A"/>
    <property type="match status" value="1"/>
</dbReference>
<dbReference type="AlphaFoldDB" id="A0A9P0AYL4"/>
<keyword evidence="4" id="KW-0325">Glycoprotein</keyword>
<dbReference type="EC" id="3.2.1.20" evidence="3"/>
<feature type="chain" id="PRO_5040440920" description="alpha-glucosidase" evidence="6">
    <location>
        <begin position="24"/>
        <end position="571"/>
    </location>
</feature>